<accession>A0A3B0UM22</accession>
<sequence length="63" mass="6986">MKLAIILAFLLCAHIPILAQEHNNENSKTHHTKEPSNLLGVFVGNTIIVQSAFKLPTFGIEYV</sequence>
<name>A0A3B0UM22_9ZZZZ</name>
<protein>
    <submittedName>
        <fullName evidence="1">Uncharacterized protein</fullName>
    </submittedName>
</protein>
<organism evidence="1">
    <name type="scientific">hydrothermal vent metagenome</name>
    <dbReference type="NCBI Taxonomy" id="652676"/>
    <lineage>
        <taxon>unclassified sequences</taxon>
        <taxon>metagenomes</taxon>
        <taxon>ecological metagenomes</taxon>
    </lineage>
</organism>
<reference evidence="1" key="1">
    <citation type="submission" date="2018-06" db="EMBL/GenBank/DDBJ databases">
        <authorList>
            <person name="Zhirakovskaya E."/>
        </authorList>
    </citation>
    <scope>NUCLEOTIDE SEQUENCE</scope>
</reference>
<gene>
    <name evidence="1" type="ORF">MNBD_BACTEROID06-1862</name>
</gene>
<evidence type="ECO:0000313" key="1">
    <source>
        <dbReference type="EMBL" id="VAW29283.1"/>
    </source>
</evidence>
<proteinExistence type="predicted"/>
<dbReference type="EMBL" id="UOES01000543">
    <property type="protein sequence ID" value="VAW29283.1"/>
    <property type="molecule type" value="Genomic_DNA"/>
</dbReference>
<dbReference type="AlphaFoldDB" id="A0A3B0UM22"/>
<feature type="non-terminal residue" evidence="1">
    <location>
        <position position="63"/>
    </location>
</feature>